<keyword evidence="3" id="KW-1185">Reference proteome</keyword>
<feature type="transmembrane region" description="Helical" evidence="1">
    <location>
        <begin position="12"/>
        <end position="36"/>
    </location>
</feature>
<dbReference type="RefSeq" id="WP_210036594.1">
    <property type="nucleotide sequence ID" value="NZ_JAGINU010000002.1"/>
</dbReference>
<name>A0ABS4W5C2_9PSEU</name>
<sequence length="202" mass="20832">MLSRGLAQLVAALWLVLGLVVLCGPAVMVTVVGGMVAGTAVLLLWRRAVPVGLAAVALALGAGLLALPEVMVAVTGGVLTLVGAVVLAVPPARAVYAHSERARVRSAYGVDGWAGWWDLHRQLSPHAVRLAAAATRPSVTAEASQLRAGGALAPGLVERLAVRRCETWLGRSVVGPVIGTECYAAHRDVVGLVAPPQTGRRR</sequence>
<organism evidence="2 3">
    <name type="scientific">Pseudonocardia parietis</name>
    <dbReference type="NCBI Taxonomy" id="570936"/>
    <lineage>
        <taxon>Bacteria</taxon>
        <taxon>Bacillati</taxon>
        <taxon>Actinomycetota</taxon>
        <taxon>Actinomycetes</taxon>
        <taxon>Pseudonocardiales</taxon>
        <taxon>Pseudonocardiaceae</taxon>
        <taxon>Pseudonocardia</taxon>
    </lineage>
</organism>
<dbReference type="EMBL" id="JAGINU010000002">
    <property type="protein sequence ID" value="MBP2371417.1"/>
    <property type="molecule type" value="Genomic_DNA"/>
</dbReference>
<evidence type="ECO:0000313" key="2">
    <source>
        <dbReference type="EMBL" id="MBP2371417.1"/>
    </source>
</evidence>
<feature type="transmembrane region" description="Helical" evidence="1">
    <location>
        <begin position="73"/>
        <end position="96"/>
    </location>
</feature>
<protein>
    <submittedName>
        <fullName evidence="2">Uncharacterized protein</fullName>
    </submittedName>
</protein>
<comment type="caution">
    <text evidence="2">The sequence shown here is derived from an EMBL/GenBank/DDBJ whole genome shotgun (WGS) entry which is preliminary data.</text>
</comment>
<dbReference type="Proteomes" id="UP001519295">
    <property type="component" value="Unassembled WGS sequence"/>
</dbReference>
<evidence type="ECO:0000313" key="3">
    <source>
        <dbReference type="Proteomes" id="UP001519295"/>
    </source>
</evidence>
<proteinExistence type="predicted"/>
<gene>
    <name evidence="2" type="ORF">JOF36_007190</name>
</gene>
<keyword evidence="1" id="KW-0472">Membrane</keyword>
<accession>A0ABS4W5C2</accession>
<keyword evidence="1" id="KW-1133">Transmembrane helix</keyword>
<evidence type="ECO:0000256" key="1">
    <source>
        <dbReference type="SAM" id="Phobius"/>
    </source>
</evidence>
<reference evidence="2 3" key="1">
    <citation type="submission" date="2021-03" db="EMBL/GenBank/DDBJ databases">
        <title>Sequencing the genomes of 1000 actinobacteria strains.</title>
        <authorList>
            <person name="Klenk H.-P."/>
        </authorList>
    </citation>
    <scope>NUCLEOTIDE SEQUENCE [LARGE SCALE GENOMIC DNA]</scope>
    <source>
        <strain evidence="2 3">DSM 45256</strain>
    </source>
</reference>
<keyword evidence="1" id="KW-0812">Transmembrane</keyword>
<feature type="transmembrane region" description="Helical" evidence="1">
    <location>
        <begin position="48"/>
        <end position="67"/>
    </location>
</feature>